<feature type="compositionally biased region" description="Basic and acidic residues" evidence="1">
    <location>
        <begin position="310"/>
        <end position="321"/>
    </location>
</feature>
<name>A0AAD8XSP8_9STRA</name>
<dbReference type="CDD" id="cd16364">
    <property type="entry name" value="T3SC_I-like"/>
    <property type="match status" value="1"/>
</dbReference>
<accession>A0AAD8XSP8</accession>
<dbReference type="AlphaFoldDB" id="A0AAD8XSP8"/>
<dbReference type="Proteomes" id="UP001224775">
    <property type="component" value="Unassembled WGS sequence"/>
</dbReference>
<feature type="region of interest" description="Disordered" evidence="1">
    <location>
        <begin position="78"/>
        <end position="143"/>
    </location>
</feature>
<sequence>MKDANDIEVNVDDKAVRRQWLDEDDTCVSSISNVSDPNKEHRRIERRVSKACNGGVPKYVGDGDAKEHSKVLEEIIREIKEGTSSPPPKEVDVMPPAIIPREHSPHSQLPDRSPSGSSSRHDKIPPRQCHRRTSVETPRIRSRRASIGGTTFYQTSHMAKIDTFLRASELRLNKNGTCSFVFEEKKFEIETTAETSEFMFHCSLGRLAQWKKVWAKKLLHMMAIWNEEQITKGAKEGNDHASRDSEEEEDQAEEDIGLLRIDSSKENPVVAIILYGRVDNIKNATHFQDKLDEFVDDALKFHDKLKAGPEVEKDKEVEPKRPPCKSQSCNTSSNTTSLTGSLTSSEPEGVNVASSTHLNQHESSPEGATPALSDSNDVSHGQDDHTSCKKSGVFAKMIKSLRSKHKEDIGKLAFVDPNQNSAFVVDTSTADNVKIKISRQSSRRESTPTDDKHQPRSRRCSAHTEDDKHQLRSRSGSAHTDEIQPKSHLRRESNIDDGHRVNPKKGSSFNVDDRPRGPSKKSTSFFHDDFSGGIHYPAQKGASYRMEERNSSSLHTPQHSHSDRRVSSPDTLNASACNLSHRIGPLPLIKIQ</sequence>
<feature type="compositionally biased region" description="Basic and acidic residues" evidence="1">
    <location>
        <begin position="479"/>
        <end position="500"/>
    </location>
</feature>
<feature type="compositionally biased region" description="Basic and acidic residues" evidence="1">
    <location>
        <begin position="442"/>
        <end position="454"/>
    </location>
</feature>
<comment type="caution">
    <text evidence="2">The sequence shown here is derived from an EMBL/GenBank/DDBJ whole genome shotgun (WGS) entry which is preliminary data.</text>
</comment>
<feature type="compositionally biased region" description="Basic and acidic residues" evidence="1">
    <location>
        <begin position="233"/>
        <end position="244"/>
    </location>
</feature>
<proteinExistence type="predicted"/>
<gene>
    <name evidence="2" type="ORF">QTG54_016338</name>
</gene>
<feature type="compositionally biased region" description="Acidic residues" evidence="1">
    <location>
        <begin position="245"/>
        <end position="254"/>
    </location>
</feature>
<keyword evidence="3" id="KW-1185">Reference proteome</keyword>
<feature type="compositionally biased region" description="Low complexity" evidence="1">
    <location>
        <begin position="326"/>
        <end position="345"/>
    </location>
</feature>
<dbReference type="EMBL" id="JATAAI010000055">
    <property type="protein sequence ID" value="KAK1733007.1"/>
    <property type="molecule type" value="Genomic_DNA"/>
</dbReference>
<dbReference type="Gene3D" id="3.30.1460.10">
    <property type="match status" value="1"/>
</dbReference>
<feature type="region of interest" description="Disordered" evidence="1">
    <location>
        <begin position="233"/>
        <end position="254"/>
    </location>
</feature>
<evidence type="ECO:0000256" key="1">
    <source>
        <dbReference type="SAM" id="MobiDB-lite"/>
    </source>
</evidence>
<feature type="region of interest" description="Disordered" evidence="1">
    <location>
        <begin position="436"/>
        <end position="572"/>
    </location>
</feature>
<reference evidence="2" key="1">
    <citation type="submission" date="2023-06" db="EMBL/GenBank/DDBJ databases">
        <title>Survivors Of The Sea: Transcriptome response of Skeletonema marinoi to long-term dormancy.</title>
        <authorList>
            <person name="Pinder M.I.M."/>
            <person name="Kourtchenko O."/>
            <person name="Robertson E.K."/>
            <person name="Larsson T."/>
            <person name="Maumus F."/>
            <person name="Osuna-Cruz C.M."/>
            <person name="Vancaester E."/>
            <person name="Stenow R."/>
            <person name="Vandepoele K."/>
            <person name="Ploug H."/>
            <person name="Bruchert V."/>
            <person name="Godhe A."/>
            <person name="Topel M."/>
        </authorList>
    </citation>
    <scope>NUCLEOTIDE SEQUENCE</scope>
    <source>
        <strain evidence="2">R05AC</strain>
    </source>
</reference>
<evidence type="ECO:0000313" key="2">
    <source>
        <dbReference type="EMBL" id="KAK1733007.1"/>
    </source>
</evidence>
<feature type="region of interest" description="Disordered" evidence="1">
    <location>
        <begin position="310"/>
        <end position="388"/>
    </location>
</feature>
<protein>
    <submittedName>
        <fullName evidence="2">Uncharacterized protein</fullName>
    </submittedName>
</protein>
<evidence type="ECO:0000313" key="3">
    <source>
        <dbReference type="Proteomes" id="UP001224775"/>
    </source>
</evidence>
<organism evidence="2 3">
    <name type="scientific">Skeletonema marinoi</name>
    <dbReference type="NCBI Taxonomy" id="267567"/>
    <lineage>
        <taxon>Eukaryota</taxon>
        <taxon>Sar</taxon>
        <taxon>Stramenopiles</taxon>
        <taxon>Ochrophyta</taxon>
        <taxon>Bacillariophyta</taxon>
        <taxon>Coscinodiscophyceae</taxon>
        <taxon>Thalassiosirophycidae</taxon>
        <taxon>Thalassiosirales</taxon>
        <taxon>Skeletonemataceae</taxon>
        <taxon>Skeletonema</taxon>
        <taxon>Skeletonema marinoi-dohrnii complex</taxon>
    </lineage>
</organism>